<reference evidence="2" key="1">
    <citation type="journal article" date="2005" name="Genome Res.">
        <title>Gene and alternative splicing annotation with AIR.</title>
        <authorList>
            <person name="Florea L."/>
            <person name="Di Francesco V."/>
            <person name="Miller J."/>
            <person name="Turner R."/>
            <person name="Yao A."/>
            <person name="Harris M."/>
            <person name="Walenz B."/>
            <person name="Mobarry C."/>
            <person name="Merkulov G.V."/>
            <person name="Charlab R."/>
            <person name="Dew I."/>
            <person name="Deng Z."/>
            <person name="Istrail S."/>
            <person name="Li P."/>
            <person name="Sutton G."/>
        </authorList>
    </citation>
    <scope>NUCLEOTIDE SEQUENCE</scope>
    <source>
        <strain evidence="2">BN</strain>
    </source>
</reference>
<feature type="non-terminal residue" evidence="2">
    <location>
        <position position="41"/>
    </location>
</feature>
<name>A6HBK7_RAT</name>
<dbReference type="AlphaFoldDB" id="A6HBK7"/>
<feature type="compositionally biased region" description="Basic residues" evidence="1">
    <location>
        <begin position="20"/>
        <end position="41"/>
    </location>
</feature>
<evidence type="ECO:0000313" key="4">
    <source>
        <dbReference type="Proteomes" id="UP000234681"/>
    </source>
</evidence>
<dbReference type="EMBL" id="CH473947">
    <property type="protein sequence ID" value="EDM03412.1"/>
    <property type="molecule type" value="Genomic_DNA"/>
</dbReference>
<sequence length="41" mass="4663">MFSSAPPSRLSGLLQPGTRGAHRHMGRRRHSYMVNKNKQKS</sequence>
<dbReference type="EMBL" id="CH473947">
    <property type="protein sequence ID" value="EDM03413.1"/>
    <property type="molecule type" value="Genomic_DNA"/>
</dbReference>
<gene>
    <name evidence="2" type="ORF">rCG_61481</name>
    <name evidence="3" type="ORF">rCG_61846</name>
</gene>
<accession>A6HBK7</accession>
<evidence type="ECO:0000313" key="3">
    <source>
        <dbReference type="EMBL" id="EDM03413.1"/>
    </source>
</evidence>
<dbReference type="Proteomes" id="UP000234681">
    <property type="component" value="Chromosome 6"/>
</dbReference>
<reference evidence="2" key="2">
    <citation type="submission" date="2005-07" db="EMBL/GenBank/DDBJ databases">
        <authorList>
            <person name="Mural R.J."/>
            <person name="Li P.W."/>
            <person name="Adams M.D."/>
            <person name="Amanatides P.G."/>
            <person name="Baden-Tillson H."/>
            <person name="Barnstead M."/>
            <person name="Chin S.H."/>
            <person name="Dew I."/>
            <person name="Evans C.A."/>
            <person name="Ferriera S."/>
            <person name="Flanigan M."/>
            <person name="Fosler C."/>
            <person name="Glodek A."/>
            <person name="Gu Z."/>
            <person name="Holt R.A."/>
            <person name="Jennings D."/>
            <person name="Kraft C.L."/>
            <person name="Lu F."/>
            <person name="Nguyen T."/>
            <person name="Nusskern D.R."/>
            <person name="Pfannkoch C.M."/>
            <person name="Sitter C."/>
            <person name="Sutton G.G."/>
            <person name="Venter J.C."/>
            <person name="Wang Z."/>
            <person name="Woodage T."/>
            <person name="Zheng X.H."/>
            <person name="Zhong F."/>
        </authorList>
    </citation>
    <scope>NUCLEOTIDE SEQUENCE</scope>
    <source>
        <strain evidence="2">BN</strain>
    </source>
</reference>
<evidence type="ECO:0000313" key="2">
    <source>
        <dbReference type="EMBL" id="EDM03412.1"/>
    </source>
</evidence>
<proteinExistence type="predicted"/>
<protein>
    <submittedName>
        <fullName evidence="2">RCG61481</fullName>
    </submittedName>
    <submittedName>
        <fullName evidence="3">RCG61846</fullName>
    </submittedName>
</protein>
<evidence type="ECO:0000256" key="1">
    <source>
        <dbReference type="SAM" id="MobiDB-lite"/>
    </source>
</evidence>
<organism evidence="2 4">
    <name type="scientific">Rattus norvegicus</name>
    <name type="common">Rat</name>
    <dbReference type="NCBI Taxonomy" id="10116"/>
    <lineage>
        <taxon>Eukaryota</taxon>
        <taxon>Metazoa</taxon>
        <taxon>Chordata</taxon>
        <taxon>Craniata</taxon>
        <taxon>Vertebrata</taxon>
        <taxon>Euteleostomi</taxon>
        <taxon>Mammalia</taxon>
        <taxon>Eutheria</taxon>
        <taxon>Euarchontoglires</taxon>
        <taxon>Glires</taxon>
        <taxon>Rodentia</taxon>
        <taxon>Myomorpha</taxon>
        <taxon>Muroidea</taxon>
        <taxon>Muridae</taxon>
        <taxon>Murinae</taxon>
        <taxon>Rattus</taxon>
    </lineage>
</organism>
<reference evidence="4" key="3">
    <citation type="submission" date="2005-09" db="EMBL/GenBank/DDBJ databases">
        <authorList>
            <person name="Mural R.J."/>
            <person name="Li P.W."/>
            <person name="Adams M.D."/>
            <person name="Amanatides P.G."/>
            <person name="Baden-Tillson H."/>
            <person name="Barnstead M."/>
            <person name="Chin S.H."/>
            <person name="Dew I."/>
            <person name="Evans C.A."/>
            <person name="Ferriera S."/>
            <person name="Flanigan M."/>
            <person name="Fosler C."/>
            <person name="Glodek A."/>
            <person name="Gu Z."/>
            <person name="Holt R.A."/>
            <person name="Jennings D."/>
            <person name="Kraft C.L."/>
            <person name="Lu F."/>
            <person name="Nguyen T."/>
            <person name="Nusskern D.R."/>
            <person name="Pfannkoch C.M."/>
            <person name="Sitter C."/>
            <person name="Sutton G.G."/>
            <person name="Venter J.C."/>
            <person name="Wang Z."/>
            <person name="Woodage T."/>
            <person name="Zheng X.H."/>
            <person name="Zhong F."/>
        </authorList>
    </citation>
    <scope>NUCLEOTIDE SEQUENCE [LARGE SCALE GENOMIC DNA]</scope>
    <source>
        <strain evidence="3">BN</strain>
        <strain evidence="4">BN, Sprague-Dawley</strain>
    </source>
</reference>
<feature type="region of interest" description="Disordered" evidence="1">
    <location>
        <begin position="1"/>
        <end position="41"/>
    </location>
</feature>